<dbReference type="AlphaFoldDB" id="A0A8W8ICF1"/>
<dbReference type="Proteomes" id="UP000005408">
    <property type="component" value="Unassembled WGS sequence"/>
</dbReference>
<protein>
    <submittedName>
        <fullName evidence="1">Uncharacterized protein</fullName>
    </submittedName>
</protein>
<reference evidence="1" key="1">
    <citation type="submission" date="2022-08" db="UniProtKB">
        <authorList>
            <consortium name="EnsemblMetazoa"/>
        </authorList>
    </citation>
    <scope>IDENTIFICATION</scope>
    <source>
        <strain evidence="1">05x7-T-G4-1.051#20</strain>
    </source>
</reference>
<sequence length="70" mass="8767">CDFCRSEFEDEYHFVLICPRYQQLRAKYIKKYYWKKPSMYKFIQLLCVNNVRELCNLGKFLHHEFKLHVD</sequence>
<organism evidence="1 2">
    <name type="scientific">Magallana gigas</name>
    <name type="common">Pacific oyster</name>
    <name type="synonym">Crassostrea gigas</name>
    <dbReference type="NCBI Taxonomy" id="29159"/>
    <lineage>
        <taxon>Eukaryota</taxon>
        <taxon>Metazoa</taxon>
        <taxon>Spiralia</taxon>
        <taxon>Lophotrochozoa</taxon>
        <taxon>Mollusca</taxon>
        <taxon>Bivalvia</taxon>
        <taxon>Autobranchia</taxon>
        <taxon>Pteriomorphia</taxon>
        <taxon>Ostreida</taxon>
        <taxon>Ostreoidea</taxon>
        <taxon>Ostreidae</taxon>
        <taxon>Magallana</taxon>
    </lineage>
</organism>
<dbReference type="EnsemblMetazoa" id="G13330.2">
    <property type="protein sequence ID" value="G13330.2:cds"/>
    <property type="gene ID" value="G13330"/>
</dbReference>
<evidence type="ECO:0000313" key="1">
    <source>
        <dbReference type="EnsemblMetazoa" id="G13330.2:cds"/>
    </source>
</evidence>
<keyword evidence="2" id="KW-1185">Reference proteome</keyword>
<proteinExistence type="predicted"/>
<name>A0A8W8ICF1_MAGGI</name>
<evidence type="ECO:0000313" key="2">
    <source>
        <dbReference type="Proteomes" id="UP000005408"/>
    </source>
</evidence>
<accession>A0A8W8ICF1</accession>